<evidence type="ECO:0000313" key="1">
    <source>
        <dbReference type="EMBL" id="KAG5915330.1"/>
    </source>
</evidence>
<protein>
    <recommendedName>
        <fullName evidence="3">F-box domain-containing protein</fullName>
    </recommendedName>
</protein>
<comment type="caution">
    <text evidence="1">The sequence shown here is derived from an EMBL/GenBank/DDBJ whole genome shotgun (WGS) entry which is preliminary data.</text>
</comment>
<dbReference type="AlphaFoldDB" id="A0A8K0NI28"/>
<name>A0A8K0NI28_9HYPO</name>
<gene>
    <name evidence="1" type="ORF">E4U42_008113</name>
</gene>
<accession>A0A8K0NI28</accession>
<evidence type="ECO:0008006" key="3">
    <source>
        <dbReference type="Google" id="ProtNLM"/>
    </source>
</evidence>
<sequence>MRIIGVEATVLDNAPNDVQVDDERINAEQVMEQADVAQRSSRNQPPVEAACTCPDLLTRFPAPILFQLGLTMDPETLKTFRIVSKTAKGLADCASENAAIIEHCPELLEAFWKSDGKFNSSTPRNYISCSAQPSARPAKTALVAIWI</sequence>
<dbReference type="Proteomes" id="UP000811619">
    <property type="component" value="Unassembled WGS sequence"/>
</dbReference>
<dbReference type="EMBL" id="SRPY01000997">
    <property type="protein sequence ID" value="KAG5915330.1"/>
    <property type="molecule type" value="Genomic_DNA"/>
</dbReference>
<organism evidence="1 2">
    <name type="scientific">Claviceps africana</name>
    <dbReference type="NCBI Taxonomy" id="83212"/>
    <lineage>
        <taxon>Eukaryota</taxon>
        <taxon>Fungi</taxon>
        <taxon>Dikarya</taxon>
        <taxon>Ascomycota</taxon>
        <taxon>Pezizomycotina</taxon>
        <taxon>Sordariomycetes</taxon>
        <taxon>Hypocreomycetidae</taxon>
        <taxon>Hypocreales</taxon>
        <taxon>Clavicipitaceae</taxon>
        <taxon>Claviceps</taxon>
    </lineage>
</organism>
<proteinExistence type="predicted"/>
<evidence type="ECO:0000313" key="2">
    <source>
        <dbReference type="Proteomes" id="UP000811619"/>
    </source>
</evidence>
<reference evidence="1" key="1">
    <citation type="journal article" date="2020" name="bioRxiv">
        <title>Whole genome comparisons of ergot fungi reveals the divergence and evolution of species within the genus Claviceps are the result of varying mechanisms driving genome evolution and host range expansion.</title>
        <authorList>
            <person name="Wyka S.A."/>
            <person name="Mondo S.J."/>
            <person name="Liu M."/>
            <person name="Dettman J."/>
            <person name="Nalam V."/>
            <person name="Broders K.D."/>
        </authorList>
    </citation>
    <scope>NUCLEOTIDE SEQUENCE</scope>
    <source>
        <strain evidence="1">CCC 489</strain>
    </source>
</reference>
<keyword evidence="2" id="KW-1185">Reference proteome</keyword>